<feature type="region of interest" description="Disordered" evidence="1">
    <location>
        <begin position="60"/>
        <end position="84"/>
    </location>
</feature>
<dbReference type="EMBL" id="JABSTU010000002">
    <property type="protein sequence ID" value="KAH8036580.1"/>
    <property type="molecule type" value="Genomic_DNA"/>
</dbReference>
<name>A0A9J6EQX4_RHIMP</name>
<evidence type="ECO:0000313" key="2">
    <source>
        <dbReference type="EMBL" id="KAH8036580.1"/>
    </source>
</evidence>
<comment type="caution">
    <text evidence="2">The sequence shown here is derived from an EMBL/GenBank/DDBJ whole genome shotgun (WGS) entry which is preliminary data.</text>
</comment>
<evidence type="ECO:0000313" key="3">
    <source>
        <dbReference type="Proteomes" id="UP000821866"/>
    </source>
</evidence>
<dbReference type="Proteomes" id="UP000821866">
    <property type="component" value="Chromosome 10"/>
</dbReference>
<accession>A0A9J6EQX4</accession>
<evidence type="ECO:0000256" key="1">
    <source>
        <dbReference type="SAM" id="MobiDB-lite"/>
    </source>
</evidence>
<reference evidence="2" key="2">
    <citation type="submission" date="2021-09" db="EMBL/GenBank/DDBJ databases">
        <authorList>
            <person name="Jia N."/>
            <person name="Wang J."/>
            <person name="Shi W."/>
            <person name="Du L."/>
            <person name="Sun Y."/>
            <person name="Zhan W."/>
            <person name="Jiang J."/>
            <person name="Wang Q."/>
            <person name="Zhang B."/>
            <person name="Ji P."/>
            <person name="Sakyi L.B."/>
            <person name="Cui X."/>
            <person name="Yuan T."/>
            <person name="Jiang B."/>
            <person name="Yang W."/>
            <person name="Lam T.T.-Y."/>
            <person name="Chang Q."/>
            <person name="Ding S."/>
            <person name="Wang X."/>
            <person name="Zhu J."/>
            <person name="Ruan X."/>
            <person name="Zhao L."/>
            <person name="Wei J."/>
            <person name="Que T."/>
            <person name="Du C."/>
            <person name="Cheng J."/>
            <person name="Dai P."/>
            <person name="Han X."/>
            <person name="Huang E."/>
            <person name="Gao Y."/>
            <person name="Liu J."/>
            <person name="Shao H."/>
            <person name="Ye R."/>
            <person name="Li L."/>
            <person name="Wei W."/>
            <person name="Wang X."/>
            <person name="Wang C."/>
            <person name="Huo Q."/>
            <person name="Li W."/>
            <person name="Guo W."/>
            <person name="Chen H."/>
            <person name="Chen S."/>
            <person name="Zhou L."/>
            <person name="Zhou L."/>
            <person name="Ni X."/>
            <person name="Tian J."/>
            <person name="Zhou Y."/>
            <person name="Sheng Y."/>
            <person name="Liu T."/>
            <person name="Pan Y."/>
            <person name="Xia L."/>
            <person name="Li J."/>
            <person name="Zhao F."/>
            <person name="Cao W."/>
        </authorList>
    </citation>
    <scope>NUCLEOTIDE SEQUENCE</scope>
    <source>
        <strain evidence="2">Rmic-2018</strain>
        <tissue evidence="2">Larvae</tissue>
    </source>
</reference>
<reference evidence="2" key="1">
    <citation type="journal article" date="2020" name="Cell">
        <title>Large-Scale Comparative Analyses of Tick Genomes Elucidate Their Genetic Diversity and Vector Capacities.</title>
        <authorList>
            <consortium name="Tick Genome and Microbiome Consortium (TIGMIC)"/>
            <person name="Jia N."/>
            <person name="Wang J."/>
            <person name="Shi W."/>
            <person name="Du L."/>
            <person name="Sun Y."/>
            <person name="Zhan W."/>
            <person name="Jiang J.F."/>
            <person name="Wang Q."/>
            <person name="Zhang B."/>
            <person name="Ji P."/>
            <person name="Bell-Sakyi L."/>
            <person name="Cui X.M."/>
            <person name="Yuan T.T."/>
            <person name="Jiang B.G."/>
            <person name="Yang W.F."/>
            <person name="Lam T.T."/>
            <person name="Chang Q.C."/>
            <person name="Ding S.J."/>
            <person name="Wang X.J."/>
            <person name="Zhu J.G."/>
            <person name="Ruan X.D."/>
            <person name="Zhao L."/>
            <person name="Wei J.T."/>
            <person name="Ye R.Z."/>
            <person name="Que T.C."/>
            <person name="Du C.H."/>
            <person name="Zhou Y.H."/>
            <person name="Cheng J.X."/>
            <person name="Dai P.F."/>
            <person name="Guo W.B."/>
            <person name="Han X.H."/>
            <person name="Huang E.J."/>
            <person name="Li L.F."/>
            <person name="Wei W."/>
            <person name="Gao Y.C."/>
            <person name="Liu J.Z."/>
            <person name="Shao H.Z."/>
            <person name="Wang X."/>
            <person name="Wang C.C."/>
            <person name="Yang T.C."/>
            <person name="Huo Q.B."/>
            <person name="Li W."/>
            <person name="Chen H.Y."/>
            <person name="Chen S.E."/>
            <person name="Zhou L.G."/>
            <person name="Ni X.B."/>
            <person name="Tian J.H."/>
            <person name="Sheng Y."/>
            <person name="Liu T."/>
            <person name="Pan Y.S."/>
            <person name="Xia L.Y."/>
            <person name="Li J."/>
            <person name="Zhao F."/>
            <person name="Cao W.C."/>
        </authorList>
    </citation>
    <scope>NUCLEOTIDE SEQUENCE</scope>
    <source>
        <strain evidence="2">Rmic-2018</strain>
    </source>
</reference>
<dbReference type="VEuPathDB" id="VectorBase:LOC119165119"/>
<organism evidence="2 3">
    <name type="scientific">Rhipicephalus microplus</name>
    <name type="common">Cattle tick</name>
    <name type="synonym">Boophilus microplus</name>
    <dbReference type="NCBI Taxonomy" id="6941"/>
    <lineage>
        <taxon>Eukaryota</taxon>
        <taxon>Metazoa</taxon>
        <taxon>Ecdysozoa</taxon>
        <taxon>Arthropoda</taxon>
        <taxon>Chelicerata</taxon>
        <taxon>Arachnida</taxon>
        <taxon>Acari</taxon>
        <taxon>Parasitiformes</taxon>
        <taxon>Ixodida</taxon>
        <taxon>Ixodoidea</taxon>
        <taxon>Ixodidae</taxon>
        <taxon>Rhipicephalinae</taxon>
        <taxon>Rhipicephalus</taxon>
        <taxon>Boophilus</taxon>
    </lineage>
</organism>
<evidence type="ECO:0008006" key="4">
    <source>
        <dbReference type="Google" id="ProtNLM"/>
    </source>
</evidence>
<keyword evidence="3" id="KW-1185">Reference proteome</keyword>
<gene>
    <name evidence="2" type="ORF">HPB51_001614</name>
</gene>
<proteinExistence type="predicted"/>
<protein>
    <recommendedName>
        <fullName evidence="4">SWIM-type domain-containing protein</fullName>
    </recommendedName>
</protein>
<dbReference type="AlphaFoldDB" id="A0A9J6EQX4"/>
<sequence>MLLQLPNSPEWIYEIIRSVVHEEMKKMYGTRQIYVGYITSTIRDEVQQVLHAHRFPPRSFDPETAPVYTDSHRPDFKNQAPTSSKQQTKSYAFAMEAYTLPSSVVTNVCDTSLGIVYVHATCYRSQKKSGRPYKVCLALKSDSGAVADSTCERPAGGGGACSHILVALHVHVLLKQKGFKEATRAFMHRVATAIEAPPTTRHQAHGRAERGLAEAAGGWHGHADAVATFDARAEEEKEQQHLEAVHSLVEDLQSLGTSDFAAILLAAGWPSVNSKLGPAPAGSALSYQQAKLPAGFATWMSPGIMQGAATVTSVPALTLFSDGASQPPLPSSFAAEECRVLTEKRRTDGTAVFRRKLWPFATLGIKSDYLKCFEQTFVDLSRLDIPGVHPS</sequence>